<evidence type="ECO:0008006" key="4">
    <source>
        <dbReference type="Google" id="ProtNLM"/>
    </source>
</evidence>
<feature type="coiled-coil region" evidence="1">
    <location>
        <begin position="65"/>
        <end position="92"/>
    </location>
</feature>
<protein>
    <recommendedName>
        <fullName evidence="4">F-box domain-containing protein</fullName>
    </recommendedName>
</protein>
<accession>A0ABR3FDN6</accession>
<evidence type="ECO:0000313" key="2">
    <source>
        <dbReference type="EMBL" id="KAL0573422.1"/>
    </source>
</evidence>
<evidence type="ECO:0000256" key="1">
    <source>
        <dbReference type="SAM" id="Coils"/>
    </source>
</evidence>
<name>A0ABR3FDN6_9AGAR</name>
<sequence>MVQACVFSLPQLTPRGQFFDNMATSTFDPKSSSSPFAYMLDTNYAPSLQERADISTYISGPERRLKWLEAEISRLQAERDDLKLLIDRHRMLLSPFRRLPPDIWGEVFVHCLPRNSRSNLPGRTVTDAPLLLTAICRLWRETALGTPRLWNGIHIHLPHKNPRCPDQYHSMMHERRAGVRLWLDRSGSLPLTLSVSIASPYIRLDGPGTLNADLEIAIVEFFRQLASYSRRWKSIIVLSIGSVRDITDAIWDPLDQLTQEDLPMLQDVDAAFQLFHYGGSTPIPTAFARLFARLSGIRTLRVHESSDEVLRLPGRSWSSLTTLDLNITVRSLDGASQAISTVAQLCLSLTSLSICNTPQHQQDEQAGSGQRQLARFPQLRTLVAKVNPVTMSIITGNGRELHSRMLFAIIRDITAPVLEVLDLAIGSYIYNHRAARDGPVDPAQLYDGFSLPFHNTVSRSGCRITHLSMSALTLGQPEVLSQSLELLPDLKSLKFNRIGTSGNISVRENPPVYHTFLSVLHLLLSSEPFLCPNLEKLEVESQGPSSTKLADAILDLAMSRIRLKVLSVDFGELPKDDIQAVLESNPRVQTRLSELREVRGVQVVWKGEERLENYPPYDQPYA</sequence>
<keyword evidence="1" id="KW-0175">Coiled coil</keyword>
<dbReference type="EMBL" id="JBAHYK010000508">
    <property type="protein sequence ID" value="KAL0573422.1"/>
    <property type="molecule type" value="Genomic_DNA"/>
</dbReference>
<keyword evidence="3" id="KW-1185">Reference proteome</keyword>
<dbReference type="SUPFAM" id="SSF52047">
    <property type="entry name" value="RNI-like"/>
    <property type="match status" value="1"/>
</dbReference>
<evidence type="ECO:0000313" key="3">
    <source>
        <dbReference type="Proteomes" id="UP001465976"/>
    </source>
</evidence>
<reference evidence="2 3" key="1">
    <citation type="submission" date="2024-02" db="EMBL/GenBank/DDBJ databases">
        <title>A draft genome for the cacao thread blight pathogen Marasmius crinis-equi.</title>
        <authorList>
            <person name="Cohen S.P."/>
            <person name="Baruah I.K."/>
            <person name="Amoako-Attah I."/>
            <person name="Bukari Y."/>
            <person name="Meinhardt L.W."/>
            <person name="Bailey B.A."/>
        </authorList>
    </citation>
    <scope>NUCLEOTIDE SEQUENCE [LARGE SCALE GENOMIC DNA]</scope>
    <source>
        <strain evidence="2 3">GH-76</strain>
    </source>
</reference>
<organism evidence="2 3">
    <name type="scientific">Marasmius crinis-equi</name>
    <dbReference type="NCBI Taxonomy" id="585013"/>
    <lineage>
        <taxon>Eukaryota</taxon>
        <taxon>Fungi</taxon>
        <taxon>Dikarya</taxon>
        <taxon>Basidiomycota</taxon>
        <taxon>Agaricomycotina</taxon>
        <taxon>Agaricomycetes</taxon>
        <taxon>Agaricomycetidae</taxon>
        <taxon>Agaricales</taxon>
        <taxon>Marasmiineae</taxon>
        <taxon>Marasmiaceae</taxon>
        <taxon>Marasmius</taxon>
    </lineage>
</organism>
<comment type="caution">
    <text evidence="2">The sequence shown here is derived from an EMBL/GenBank/DDBJ whole genome shotgun (WGS) entry which is preliminary data.</text>
</comment>
<gene>
    <name evidence="2" type="ORF">V5O48_008544</name>
</gene>
<dbReference type="Proteomes" id="UP001465976">
    <property type="component" value="Unassembled WGS sequence"/>
</dbReference>
<proteinExistence type="predicted"/>